<evidence type="ECO:0000256" key="1">
    <source>
        <dbReference type="ARBA" id="ARBA00000677"/>
    </source>
</evidence>
<dbReference type="GO" id="GO:0005886">
    <property type="term" value="C:plasma membrane"/>
    <property type="evidence" value="ECO:0007669"/>
    <property type="project" value="UniProtKB-SubCell"/>
</dbReference>
<dbReference type="NCBIfam" id="TIGR02227">
    <property type="entry name" value="sigpep_I_bact"/>
    <property type="match status" value="1"/>
</dbReference>
<evidence type="ECO:0000256" key="8">
    <source>
        <dbReference type="RuleBase" id="RU003993"/>
    </source>
</evidence>
<feature type="active site" evidence="7">
    <location>
        <position position="59"/>
    </location>
</feature>
<keyword evidence="5 8" id="KW-0645">Protease</keyword>
<dbReference type="KEGG" id="tum:CBW65_16760"/>
<evidence type="ECO:0000313" key="12">
    <source>
        <dbReference type="EMBL" id="ARU62422.1"/>
    </source>
</evidence>
<proteinExistence type="inferred from homology"/>
<feature type="compositionally biased region" description="Polar residues" evidence="10">
    <location>
        <begin position="1"/>
        <end position="15"/>
    </location>
</feature>
<dbReference type="GO" id="GO:0004252">
    <property type="term" value="F:serine-type endopeptidase activity"/>
    <property type="evidence" value="ECO:0007669"/>
    <property type="project" value="InterPro"/>
</dbReference>
<dbReference type="PROSITE" id="PS00761">
    <property type="entry name" value="SPASE_I_3"/>
    <property type="match status" value="1"/>
</dbReference>
<organism evidence="12 13">
    <name type="scientific">Tumebacillus avium</name>
    <dbReference type="NCBI Taxonomy" id="1903704"/>
    <lineage>
        <taxon>Bacteria</taxon>
        <taxon>Bacillati</taxon>
        <taxon>Bacillota</taxon>
        <taxon>Bacilli</taxon>
        <taxon>Bacillales</taxon>
        <taxon>Alicyclobacillaceae</taxon>
        <taxon>Tumebacillus</taxon>
    </lineage>
</organism>
<evidence type="ECO:0000256" key="4">
    <source>
        <dbReference type="ARBA" id="ARBA00013208"/>
    </source>
</evidence>
<evidence type="ECO:0000256" key="2">
    <source>
        <dbReference type="ARBA" id="ARBA00004401"/>
    </source>
</evidence>
<dbReference type="PANTHER" id="PTHR43390:SF1">
    <property type="entry name" value="CHLOROPLAST PROCESSING PEPTIDASE"/>
    <property type="match status" value="1"/>
</dbReference>
<dbReference type="InterPro" id="IPR019533">
    <property type="entry name" value="Peptidase_S26"/>
</dbReference>
<dbReference type="InterPro" id="IPR019758">
    <property type="entry name" value="Pept_S26A_signal_pept_1_CS"/>
</dbReference>
<dbReference type="OrthoDB" id="9802919at2"/>
<comment type="catalytic activity">
    <reaction evidence="1 8">
        <text>Cleavage of hydrophobic, N-terminal signal or leader sequences from secreted and periplasmic proteins.</text>
        <dbReference type="EC" id="3.4.21.89"/>
    </reaction>
</comment>
<dbReference type="InterPro" id="IPR019757">
    <property type="entry name" value="Pept_S26A_signal_pept_1_Lys-AS"/>
</dbReference>
<feature type="domain" description="Peptidase S26" evidence="11">
    <location>
        <begin position="29"/>
        <end position="184"/>
    </location>
</feature>
<protein>
    <recommendedName>
        <fullName evidence="4 8">Signal peptidase I</fullName>
        <ecNumber evidence="4 8">3.4.21.89</ecNumber>
    </recommendedName>
</protein>
<dbReference type="InterPro" id="IPR036286">
    <property type="entry name" value="LexA/Signal_pep-like_sf"/>
</dbReference>
<gene>
    <name evidence="12" type="ORF">CBW65_16760</name>
</gene>
<keyword evidence="13" id="KW-1185">Reference proteome</keyword>
<dbReference type="PROSITE" id="PS00760">
    <property type="entry name" value="SPASE_I_2"/>
    <property type="match status" value="1"/>
</dbReference>
<dbReference type="PANTHER" id="PTHR43390">
    <property type="entry name" value="SIGNAL PEPTIDASE I"/>
    <property type="match status" value="1"/>
</dbReference>
<dbReference type="PRINTS" id="PR00727">
    <property type="entry name" value="LEADERPTASE"/>
</dbReference>
<dbReference type="InterPro" id="IPR019756">
    <property type="entry name" value="Pept_S26A_signal_pept_1_Ser-AS"/>
</dbReference>
<dbReference type="InterPro" id="IPR000223">
    <property type="entry name" value="Pept_S26A_signal_pept_1"/>
</dbReference>
<feature type="region of interest" description="Disordered" evidence="10">
    <location>
        <begin position="1"/>
        <end position="23"/>
    </location>
</feature>
<comment type="subcellular location">
    <subcellularLocation>
        <location evidence="2">Cell membrane</location>
        <topology evidence="2">Single-pass type II membrane protein</topology>
    </subcellularLocation>
    <subcellularLocation>
        <location evidence="9">Membrane</location>
        <topology evidence="9">Single-pass type II membrane protein</topology>
    </subcellularLocation>
</comment>
<evidence type="ECO:0000256" key="7">
    <source>
        <dbReference type="PIRSR" id="PIRSR600223-1"/>
    </source>
</evidence>
<comment type="similarity">
    <text evidence="3 9">Belongs to the peptidase S26 family.</text>
</comment>
<keyword evidence="6 8" id="KW-0378">Hydrolase</keyword>
<evidence type="ECO:0000256" key="6">
    <source>
        <dbReference type="ARBA" id="ARBA00022801"/>
    </source>
</evidence>
<dbReference type="GO" id="GO:0006465">
    <property type="term" value="P:signal peptide processing"/>
    <property type="evidence" value="ECO:0007669"/>
    <property type="project" value="InterPro"/>
</dbReference>
<sequence>MSEFNPQNETNQDTSGQEEKKKGWGKEAWEWGKSLLVAFLLALLIRQFAFAIFMVDGQSMVPTLEDKERLVVNKMVYYLHKPEHNDIVVFKYPADPTKDFIKRVIGVPGDKIEIRDYKVFRNGEELSENYIAEPTATNNGVFTVPDGTIFVLGDNRNYSKDSRDPQVGYVPYDAVIGRAEFVWWPFDQFRDI</sequence>
<dbReference type="SUPFAM" id="SSF51306">
    <property type="entry name" value="LexA/Signal peptidase"/>
    <property type="match status" value="1"/>
</dbReference>
<dbReference type="AlphaFoldDB" id="A0A1Y0IPA3"/>
<dbReference type="RefSeq" id="WP_087457782.1">
    <property type="nucleotide sequence ID" value="NZ_CP021434.1"/>
</dbReference>
<dbReference type="GO" id="GO:0009003">
    <property type="term" value="F:signal peptidase activity"/>
    <property type="evidence" value="ECO:0007669"/>
    <property type="project" value="UniProtKB-EC"/>
</dbReference>
<evidence type="ECO:0000256" key="9">
    <source>
        <dbReference type="RuleBase" id="RU362042"/>
    </source>
</evidence>
<evidence type="ECO:0000256" key="10">
    <source>
        <dbReference type="SAM" id="MobiDB-lite"/>
    </source>
</evidence>
<evidence type="ECO:0000256" key="5">
    <source>
        <dbReference type="ARBA" id="ARBA00022670"/>
    </source>
</evidence>
<evidence type="ECO:0000313" key="13">
    <source>
        <dbReference type="Proteomes" id="UP000195437"/>
    </source>
</evidence>
<dbReference type="Gene3D" id="2.10.109.10">
    <property type="entry name" value="Umud Fragment, subunit A"/>
    <property type="match status" value="1"/>
</dbReference>
<reference evidence="13" key="1">
    <citation type="submission" date="2017-05" db="EMBL/GenBank/DDBJ databases">
        <authorList>
            <person name="Sung H."/>
        </authorList>
    </citation>
    <scope>NUCLEOTIDE SEQUENCE [LARGE SCALE GENOMIC DNA]</scope>
    <source>
        <strain evidence="13">AR23208</strain>
    </source>
</reference>
<dbReference type="CDD" id="cd06530">
    <property type="entry name" value="S26_SPase_I"/>
    <property type="match status" value="1"/>
</dbReference>
<evidence type="ECO:0000259" key="11">
    <source>
        <dbReference type="Pfam" id="PF10502"/>
    </source>
</evidence>
<dbReference type="Proteomes" id="UP000195437">
    <property type="component" value="Chromosome"/>
</dbReference>
<evidence type="ECO:0000256" key="3">
    <source>
        <dbReference type="ARBA" id="ARBA00009370"/>
    </source>
</evidence>
<dbReference type="PROSITE" id="PS00501">
    <property type="entry name" value="SPASE_I_1"/>
    <property type="match status" value="1"/>
</dbReference>
<accession>A0A1Y0IPA3</accession>
<feature type="active site" evidence="7">
    <location>
        <position position="102"/>
    </location>
</feature>
<dbReference type="Pfam" id="PF10502">
    <property type="entry name" value="Peptidase_S26"/>
    <property type="match status" value="1"/>
</dbReference>
<dbReference type="EC" id="3.4.21.89" evidence="4 8"/>
<name>A0A1Y0IPA3_9BACL</name>
<dbReference type="EMBL" id="CP021434">
    <property type="protein sequence ID" value="ARU62422.1"/>
    <property type="molecule type" value="Genomic_DNA"/>
</dbReference>